<evidence type="ECO:0000313" key="3">
    <source>
        <dbReference type="Proteomes" id="UP000708208"/>
    </source>
</evidence>
<gene>
    <name evidence="2" type="ORF">AFUS01_LOCUS41454</name>
</gene>
<dbReference type="InterPro" id="IPR040676">
    <property type="entry name" value="DUF5641"/>
</dbReference>
<keyword evidence="3" id="KW-1185">Reference proteome</keyword>
<dbReference type="AlphaFoldDB" id="A0A8J2LK74"/>
<feature type="domain" description="DUF5641" evidence="1">
    <location>
        <begin position="65"/>
        <end position="134"/>
    </location>
</feature>
<sequence>MSSIYRSHRSGGAYTRSFFNGDSPYCHTKSRGHGCSCEQTRPVAAHSANSPALLETLEPGISLCLQQRPKWWIAQPNLKKGAIVLVKDDNLPPFKWKMGRVAEVHPDSNNLVRVATIKTAQGEIKRPVVKLALLPLDTQELSDENS</sequence>
<accession>A0A8J2LK74</accession>
<organism evidence="2 3">
    <name type="scientific">Allacma fusca</name>
    <dbReference type="NCBI Taxonomy" id="39272"/>
    <lineage>
        <taxon>Eukaryota</taxon>
        <taxon>Metazoa</taxon>
        <taxon>Ecdysozoa</taxon>
        <taxon>Arthropoda</taxon>
        <taxon>Hexapoda</taxon>
        <taxon>Collembola</taxon>
        <taxon>Symphypleona</taxon>
        <taxon>Sminthuridae</taxon>
        <taxon>Allacma</taxon>
    </lineage>
</organism>
<dbReference type="PANTHER" id="PTHR47331:SF5">
    <property type="entry name" value="RIBONUCLEASE H"/>
    <property type="match status" value="1"/>
</dbReference>
<reference evidence="2" key="1">
    <citation type="submission" date="2021-06" db="EMBL/GenBank/DDBJ databases">
        <authorList>
            <person name="Hodson N. C."/>
            <person name="Mongue J. A."/>
            <person name="Jaron S. K."/>
        </authorList>
    </citation>
    <scope>NUCLEOTIDE SEQUENCE</scope>
</reference>
<dbReference type="Pfam" id="PF18701">
    <property type="entry name" value="DUF5641"/>
    <property type="match status" value="1"/>
</dbReference>
<comment type="caution">
    <text evidence="2">The sequence shown here is derived from an EMBL/GenBank/DDBJ whole genome shotgun (WGS) entry which is preliminary data.</text>
</comment>
<protein>
    <recommendedName>
        <fullName evidence="1">DUF5641 domain-containing protein</fullName>
    </recommendedName>
</protein>
<name>A0A8J2LK74_9HEXA</name>
<proteinExistence type="predicted"/>
<dbReference type="PANTHER" id="PTHR47331">
    <property type="entry name" value="PHD-TYPE DOMAIN-CONTAINING PROTEIN"/>
    <property type="match status" value="1"/>
</dbReference>
<evidence type="ECO:0000259" key="1">
    <source>
        <dbReference type="Pfam" id="PF18701"/>
    </source>
</evidence>
<evidence type="ECO:0000313" key="2">
    <source>
        <dbReference type="EMBL" id="CAG7831727.1"/>
    </source>
</evidence>
<dbReference type="Proteomes" id="UP000708208">
    <property type="component" value="Unassembled WGS sequence"/>
</dbReference>
<dbReference type="EMBL" id="CAJVCH010561764">
    <property type="protein sequence ID" value="CAG7831727.1"/>
    <property type="molecule type" value="Genomic_DNA"/>
</dbReference>